<name>A0ABW3EVY5_9ACTN</name>
<dbReference type="EMBL" id="JBHTJA010000084">
    <property type="protein sequence ID" value="MFD0904407.1"/>
    <property type="molecule type" value="Genomic_DNA"/>
</dbReference>
<dbReference type="Gene3D" id="1.10.287.1490">
    <property type="match status" value="1"/>
</dbReference>
<protein>
    <recommendedName>
        <fullName evidence="3">PA containing protein</fullName>
    </recommendedName>
</protein>
<evidence type="ECO:0008006" key="3">
    <source>
        <dbReference type="Google" id="ProtNLM"/>
    </source>
</evidence>
<proteinExistence type="predicted"/>
<dbReference type="Proteomes" id="UP001596972">
    <property type="component" value="Unassembled WGS sequence"/>
</dbReference>
<evidence type="ECO:0000313" key="1">
    <source>
        <dbReference type="EMBL" id="MFD0904407.1"/>
    </source>
</evidence>
<gene>
    <name evidence="1" type="ORF">ACFQ11_28760</name>
</gene>
<dbReference type="RefSeq" id="WP_378304238.1">
    <property type="nucleotide sequence ID" value="NZ_JBHTJA010000084.1"/>
</dbReference>
<evidence type="ECO:0000313" key="2">
    <source>
        <dbReference type="Proteomes" id="UP001596972"/>
    </source>
</evidence>
<comment type="caution">
    <text evidence="1">The sequence shown here is derived from an EMBL/GenBank/DDBJ whole genome shotgun (WGS) entry which is preliminary data.</text>
</comment>
<sequence>MTVVPGLVRSAAAEAERRLRGGAGLLRRLSRDLERSAGLERVLPVRSARLRALEDAVRARDAELRALRTELDSLVAQLNDRLLPRIDERIDDTERDVSAIVAGLVRTGRDTADQGTRLETADRRIDDLRARLAQLEQRTGLWRDVQANMARLGDDLDSLRARLVVHTSEPEPAPVQNIADRPA</sequence>
<keyword evidence="2" id="KW-1185">Reference proteome</keyword>
<reference evidence="2" key="1">
    <citation type="journal article" date="2019" name="Int. J. Syst. Evol. Microbiol.">
        <title>The Global Catalogue of Microorganisms (GCM) 10K type strain sequencing project: providing services to taxonomists for standard genome sequencing and annotation.</title>
        <authorList>
            <consortium name="The Broad Institute Genomics Platform"/>
            <consortium name="The Broad Institute Genome Sequencing Center for Infectious Disease"/>
            <person name="Wu L."/>
            <person name="Ma J."/>
        </authorList>
    </citation>
    <scope>NUCLEOTIDE SEQUENCE [LARGE SCALE GENOMIC DNA]</scope>
    <source>
        <strain evidence="2">JCM 31202</strain>
    </source>
</reference>
<organism evidence="1 2">
    <name type="scientific">Actinomadura sediminis</name>
    <dbReference type="NCBI Taxonomy" id="1038904"/>
    <lineage>
        <taxon>Bacteria</taxon>
        <taxon>Bacillati</taxon>
        <taxon>Actinomycetota</taxon>
        <taxon>Actinomycetes</taxon>
        <taxon>Streptosporangiales</taxon>
        <taxon>Thermomonosporaceae</taxon>
        <taxon>Actinomadura</taxon>
    </lineage>
</organism>
<accession>A0ABW3EVY5</accession>